<dbReference type="PANTHER" id="PTHR48207">
    <property type="entry name" value="SUCCINATE--HYDROXYMETHYLGLUTARATE COA-TRANSFERASE"/>
    <property type="match status" value="1"/>
</dbReference>
<sequence>MATPAMLEGIRIADMSTVIFGPYATQILADMGADVVKIEPPEGDRTRSIGRHAKTRGMGVLHLTINRGKRSVNWDVRSDKGRAAIRKLIETSDVFIHNVRLDGVTRLGLDYESVRAIKPDIVYVHCTGFGQAGPYAPLAAYDDVIQASSGIASLLPRVTDDPAPRYLPMAIADKVSGMTAAYAVLGAIIHKLRTGEGQHVEVPMLESVAAFNLLEHMSGRTVEPRNGPMGYARQVDKERQPFPTSDGYISIAPYVDGNWVKLFTACGHGDILLDERLTDPVLRFKNGSLLNERLRDITPERTTAEWLDLCGGISVAAMRVNDLEELIDDPHLKAVDFLRLKQHPTEGGYYEVRPPVNFSARPDPEIGPAPLLGEHSDALLRELGAE</sequence>
<reference evidence="2 3" key="1">
    <citation type="submission" date="2017-08" db="EMBL/GenBank/DDBJ databases">
        <title>Infants hospitalized years apart are colonized by the same room-sourced microbial strains.</title>
        <authorList>
            <person name="Brooks B."/>
            <person name="Olm M.R."/>
            <person name="Firek B.A."/>
            <person name="Baker R."/>
            <person name="Thomas B.C."/>
            <person name="Morowitz M.J."/>
            <person name="Banfield J.F."/>
        </authorList>
    </citation>
    <scope>NUCLEOTIDE SEQUENCE [LARGE SCALE GENOMIC DNA]</scope>
    <source>
        <strain evidence="2">S2_005_003_R2_47</strain>
    </source>
</reference>
<dbReference type="Gene3D" id="3.40.50.10540">
    <property type="entry name" value="Crotonobetainyl-coa:carnitine coa-transferase, domain 1"/>
    <property type="match status" value="1"/>
</dbReference>
<comment type="caution">
    <text evidence="2">The sequence shown here is derived from an EMBL/GenBank/DDBJ whole genome shotgun (WGS) entry which is preliminary data.</text>
</comment>
<dbReference type="SUPFAM" id="SSF89796">
    <property type="entry name" value="CoA-transferase family III (CaiB/BaiF)"/>
    <property type="match status" value="1"/>
</dbReference>
<dbReference type="InterPro" id="IPR044855">
    <property type="entry name" value="CoA-Trfase_III_dom3_sf"/>
</dbReference>
<gene>
    <name evidence="2" type="ORF">DI569_07785</name>
</gene>
<name>A0A2W5N8N8_SPHMC</name>
<dbReference type="Proteomes" id="UP000248597">
    <property type="component" value="Unassembled WGS sequence"/>
</dbReference>
<protein>
    <submittedName>
        <fullName evidence="2">Carnitine dehydratase</fullName>
    </submittedName>
</protein>
<dbReference type="Pfam" id="PF02515">
    <property type="entry name" value="CoA_transf_3"/>
    <property type="match status" value="1"/>
</dbReference>
<evidence type="ECO:0000256" key="1">
    <source>
        <dbReference type="ARBA" id="ARBA00022679"/>
    </source>
</evidence>
<keyword evidence="1" id="KW-0808">Transferase</keyword>
<dbReference type="Gene3D" id="3.30.1540.10">
    <property type="entry name" value="formyl-coa transferase, domain 3"/>
    <property type="match status" value="1"/>
</dbReference>
<accession>A0A2W5N8N8</accession>
<evidence type="ECO:0000313" key="2">
    <source>
        <dbReference type="EMBL" id="PZQ22620.1"/>
    </source>
</evidence>
<dbReference type="AlphaFoldDB" id="A0A2W5N8N8"/>
<dbReference type="PANTHER" id="PTHR48207:SF4">
    <property type="entry name" value="BLL6097 PROTEIN"/>
    <property type="match status" value="1"/>
</dbReference>
<dbReference type="InterPro" id="IPR003673">
    <property type="entry name" value="CoA-Trfase_fam_III"/>
</dbReference>
<proteinExistence type="predicted"/>
<dbReference type="GO" id="GO:0008410">
    <property type="term" value="F:CoA-transferase activity"/>
    <property type="evidence" value="ECO:0007669"/>
    <property type="project" value="TreeGrafter"/>
</dbReference>
<organism evidence="2 3">
    <name type="scientific">Sphingopyxis macrogoltabida</name>
    <name type="common">Sphingomonas macrogoltabidus</name>
    <dbReference type="NCBI Taxonomy" id="33050"/>
    <lineage>
        <taxon>Bacteria</taxon>
        <taxon>Pseudomonadati</taxon>
        <taxon>Pseudomonadota</taxon>
        <taxon>Alphaproteobacteria</taxon>
        <taxon>Sphingomonadales</taxon>
        <taxon>Sphingomonadaceae</taxon>
        <taxon>Sphingopyxis</taxon>
    </lineage>
</organism>
<dbReference type="InterPro" id="IPR050483">
    <property type="entry name" value="CoA-transferase_III_domain"/>
</dbReference>
<dbReference type="InterPro" id="IPR023606">
    <property type="entry name" value="CoA-Trfase_III_dom_1_sf"/>
</dbReference>
<dbReference type="EMBL" id="QFPJ01000013">
    <property type="protein sequence ID" value="PZQ22620.1"/>
    <property type="molecule type" value="Genomic_DNA"/>
</dbReference>
<evidence type="ECO:0000313" key="3">
    <source>
        <dbReference type="Proteomes" id="UP000248597"/>
    </source>
</evidence>